<feature type="compositionally biased region" description="Basic and acidic residues" evidence="1">
    <location>
        <begin position="1"/>
        <end position="30"/>
    </location>
</feature>
<evidence type="ECO:0000313" key="3">
    <source>
        <dbReference type="Proteomes" id="UP001501455"/>
    </source>
</evidence>
<protein>
    <submittedName>
        <fullName evidence="2">Uncharacterized protein</fullName>
    </submittedName>
</protein>
<proteinExistence type="predicted"/>
<dbReference type="Proteomes" id="UP001501455">
    <property type="component" value="Unassembled WGS sequence"/>
</dbReference>
<evidence type="ECO:0000313" key="2">
    <source>
        <dbReference type="EMBL" id="GAA3497439.1"/>
    </source>
</evidence>
<feature type="region of interest" description="Disordered" evidence="1">
    <location>
        <begin position="1"/>
        <end position="82"/>
    </location>
</feature>
<keyword evidence="3" id="KW-1185">Reference proteome</keyword>
<gene>
    <name evidence="2" type="ORF">GCM10019016_045420</name>
</gene>
<reference evidence="3" key="1">
    <citation type="journal article" date="2019" name="Int. J. Syst. Evol. Microbiol.">
        <title>The Global Catalogue of Microorganisms (GCM) 10K type strain sequencing project: providing services to taxonomists for standard genome sequencing and annotation.</title>
        <authorList>
            <consortium name="The Broad Institute Genomics Platform"/>
            <consortium name="The Broad Institute Genome Sequencing Center for Infectious Disease"/>
            <person name="Wu L."/>
            <person name="Ma J."/>
        </authorList>
    </citation>
    <scope>NUCLEOTIDE SEQUENCE [LARGE SCALE GENOMIC DNA]</scope>
    <source>
        <strain evidence="3">JCM 4816</strain>
    </source>
</reference>
<sequence>MDASGSRERTGGAGREGPEREGPEREGPEREEGDGTDAPAAGTGRRWSPDRRPVRPQLHLRAARDQQPGRQGGEAQEREDPR</sequence>
<dbReference type="EMBL" id="BAAAXF010000033">
    <property type="protein sequence ID" value="GAA3497439.1"/>
    <property type="molecule type" value="Genomic_DNA"/>
</dbReference>
<comment type="caution">
    <text evidence="2">The sequence shown here is derived from an EMBL/GenBank/DDBJ whole genome shotgun (WGS) entry which is preliminary data.</text>
</comment>
<name>A0ABP6TRT1_9ACTN</name>
<organism evidence="2 3">
    <name type="scientific">Streptomyces prasinosporus</name>
    <dbReference type="NCBI Taxonomy" id="68256"/>
    <lineage>
        <taxon>Bacteria</taxon>
        <taxon>Bacillati</taxon>
        <taxon>Actinomycetota</taxon>
        <taxon>Actinomycetes</taxon>
        <taxon>Kitasatosporales</taxon>
        <taxon>Streptomycetaceae</taxon>
        <taxon>Streptomyces</taxon>
        <taxon>Streptomyces albogriseolus group</taxon>
    </lineage>
</organism>
<evidence type="ECO:0000256" key="1">
    <source>
        <dbReference type="SAM" id="MobiDB-lite"/>
    </source>
</evidence>
<accession>A0ABP6TRT1</accession>